<keyword evidence="7" id="KW-0472">Membrane</keyword>
<evidence type="ECO:0000256" key="4">
    <source>
        <dbReference type="ARBA" id="ARBA00022679"/>
    </source>
</evidence>
<dbReference type="InterPro" id="IPR003594">
    <property type="entry name" value="HATPase_dom"/>
</dbReference>
<dbReference type="SUPFAM" id="SSF55874">
    <property type="entry name" value="ATPase domain of HSP90 chaperone/DNA topoisomerase II/histidine kinase"/>
    <property type="match status" value="1"/>
</dbReference>
<keyword evidence="6" id="KW-0902">Two-component regulatory system</keyword>
<gene>
    <name evidence="9" type="ORF">SAMN02745857_02259</name>
</gene>
<feature type="domain" description="Histidine kinase" evidence="8">
    <location>
        <begin position="488"/>
        <end position="689"/>
    </location>
</feature>
<evidence type="ECO:0000256" key="5">
    <source>
        <dbReference type="ARBA" id="ARBA00022777"/>
    </source>
</evidence>
<dbReference type="EC" id="2.7.13.3" evidence="2"/>
<keyword evidence="10" id="KW-1185">Reference proteome</keyword>
<sequence length="689" mass="74927">MARWWSLAPFRLRLLFRGAFLLLALATLALALYVLKEEKQLGYRSYQTSFHKTAEQIALRLRHPTGQLALLNPPAANTPVTPLHPLLLPFPAIDFDDQSKVQQAVEMSGCQVQYPAYGAVCVAIGSNPYAGGFIYVAGRFASAQLVPHARGDLDVTQAHRVRVTATVRGQTYRWLAPFELPDGRGTPDGDAALRGRLTGFIEDELAQPGARPVKDFRGWLWQNPQCVSEDATRPTTGCARRAFFSVRLPVAVLRDALFEKTRPVWPPADLARMQVRVEVLPPGQGVPLLDSNSSGATPPFSLADLTPLLLPGETLRIRKQGSAQNLLTLAGLDDKRGDTARWLGGVIRRLSVDGYDQPIQASEIINTPLGNYELQLTGDIGGINRSLAAVATRISWFVGAMLLAIALTWALIEIGIIRRITVLTRRAASVSRGVRGVGELEQLELGDLRGADELGVLAGALSDLLQRVKEDVQREQIRAEQEKDMWHAVGHEIMSPLQSLMALHGGAGDESARYIHRMQQAIRILYGSASPSEAFQATTLQVDSLELDAFLHHVAGNAPCVGINAVRYHGPGMAVQVRADEYSLEDVITHILRNAERYRLPDTPIDITLEATATAATVTIHNQGPNIPDTLINAVFEYGVSDQQDAAANGNRGQGLFVAKTYMAKMGGTIAAINTGDGVSMVLTLQRAI</sequence>
<evidence type="ECO:0000256" key="7">
    <source>
        <dbReference type="SAM" id="Phobius"/>
    </source>
</evidence>
<dbReference type="Pfam" id="PF02518">
    <property type="entry name" value="HATPase_c"/>
    <property type="match status" value="1"/>
</dbReference>
<evidence type="ECO:0000256" key="6">
    <source>
        <dbReference type="ARBA" id="ARBA00023012"/>
    </source>
</evidence>
<dbReference type="Gene3D" id="3.30.565.10">
    <property type="entry name" value="Histidine kinase-like ATPase, C-terminal domain"/>
    <property type="match status" value="1"/>
</dbReference>
<dbReference type="PANTHER" id="PTHR44936">
    <property type="entry name" value="SENSOR PROTEIN CREC"/>
    <property type="match status" value="1"/>
</dbReference>
<dbReference type="InterPro" id="IPR005467">
    <property type="entry name" value="His_kinase_dom"/>
</dbReference>
<dbReference type="Proteomes" id="UP000192761">
    <property type="component" value="Unassembled WGS sequence"/>
</dbReference>
<keyword evidence="7" id="KW-0812">Transmembrane</keyword>
<dbReference type="RefSeq" id="WP_084090912.1">
    <property type="nucleotide sequence ID" value="NZ_FWXD01000012.1"/>
</dbReference>
<comment type="catalytic activity">
    <reaction evidence="1">
        <text>ATP + protein L-histidine = ADP + protein N-phospho-L-histidine.</text>
        <dbReference type="EC" id="2.7.13.3"/>
    </reaction>
</comment>
<dbReference type="Gene3D" id="6.10.340.10">
    <property type="match status" value="1"/>
</dbReference>
<dbReference type="STRING" id="1121001.SAMN02745857_02259"/>
<name>A0A1W1XPD9_9NEIS</name>
<dbReference type="AlphaFoldDB" id="A0A1W1XPD9"/>
<evidence type="ECO:0000256" key="2">
    <source>
        <dbReference type="ARBA" id="ARBA00012438"/>
    </source>
</evidence>
<accession>A0A1W1XPD9</accession>
<keyword evidence="4" id="KW-0808">Transferase</keyword>
<dbReference type="InterPro" id="IPR050980">
    <property type="entry name" value="2C_sensor_his_kinase"/>
</dbReference>
<keyword evidence="3" id="KW-0597">Phosphoprotein</keyword>
<reference evidence="9 10" key="1">
    <citation type="submission" date="2017-04" db="EMBL/GenBank/DDBJ databases">
        <authorList>
            <person name="Afonso C.L."/>
            <person name="Miller P.J."/>
            <person name="Scott M.A."/>
            <person name="Spackman E."/>
            <person name="Goraichik I."/>
            <person name="Dimitrov K.M."/>
            <person name="Suarez D.L."/>
            <person name="Swayne D.E."/>
        </authorList>
    </citation>
    <scope>NUCLEOTIDE SEQUENCE [LARGE SCALE GENOMIC DNA]</scope>
    <source>
        <strain evidence="9 10">DSM 23236</strain>
    </source>
</reference>
<keyword evidence="5 9" id="KW-0418">Kinase</keyword>
<evidence type="ECO:0000256" key="1">
    <source>
        <dbReference type="ARBA" id="ARBA00000085"/>
    </source>
</evidence>
<organism evidence="9 10">
    <name type="scientific">Andreprevotia lacus DSM 23236</name>
    <dbReference type="NCBI Taxonomy" id="1121001"/>
    <lineage>
        <taxon>Bacteria</taxon>
        <taxon>Pseudomonadati</taxon>
        <taxon>Pseudomonadota</taxon>
        <taxon>Betaproteobacteria</taxon>
        <taxon>Neisseriales</taxon>
        <taxon>Chitinibacteraceae</taxon>
        <taxon>Andreprevotia</taxon>
    </lineage>
</organism>
<dbReference type="PANTHER" id="PTHR44936:SF9">
    <property type="entry name" value="SENSOR PROTEIN CREC"/>
    <property type="match status" value="1"/>
</dbReference>
<dbReference type="PROSITE" id="PS50109">
    <property type="entry name" value="HIS_KIN"/>
    <property type="match status" value="1"/>
</dbReference>
<dbReference type="EMBL" id="FWXD01000012">
    <property type="protein sequence ID" value="SMC25734.1"/>
    <property type="molecule type" value="Genomic_DNA"/>
</dbReference>
<feature type="transmembrane region" description="Helical" evidence="7">
    <location>
        <begin position="394"/>
        <end position="416"/>
    </location>
</feature>
<evidence type="ECO:0000259" key="8">
    <source>
        <dbReference type="PROSITE" id="PS50109"/>
    </source>
</evidence>
<dbReference type="GO" id="GO:0000160">
    <property type="term" value="P:phosphorelay signal transduction system"/>
    <property type="evidence" value="ECO:0007669"/>
    <property type="project" value="UniProtKB-KW"/>
</dbReference>
<dbReference type="SMART" id="SM00387">
    <property type="entry name" value="HATPase_c"/>
    <property type="match status" value="1"/>
</dbReference>
<dbReference type="GO" id="GO:0004673">
    <property type="term" value="F:protein histidine kinase activity"/>
    <property type="evidence" value="ECO:0007669"/>
    <property type="project" value="UniProtKB-EC"/>
</dbReference>
<keyword evidence="7" id="KW-1133">Transmembrane helix</keyword>
<evidence type="ECO:0000313" key="10">
    <source>
        <dbReference type="Proteomes" id="UP000192761"/>
    </source>
</evidence>
<dbReference type="OrthoDB" id="8764462at2"/>
<evidence type="ECO:0000313" key="9">
    <source>
        <dbReference type="EMBL" id="SMC25734.1"/>
    </source>
</evidence>
<dbReference type="InterPro" id="IPR036890">
    <property type="entry name" value="HATPase_C_sf"/>
</dbReference>
<protein>
    <recommendedName>
        <fullName evidence="2">histidine kinase</fullName>
        <ecNumber evidence="2">2.7.13.3</ecNumber>
    </recommendedName>
</protein>
<evidence type="ECO:0000256" key="3">
    <source>
        <dbReference type="ARBA" id="ARBA00022553"/>
    </source>
</evidence>
<proteinExistence type="predicted"/>